<organism evidence="2 4">
    <name type="scientific">Jannaschia seohaensis</name>
    <dbReference type="NCBI Taxonomy" id="475081"/>
    <lineage>
        <taxon>Bacteria</taxon>
        <taxon>Pseudomonadati</taxon>
        <taxon>Pseudomonadota</taxon>
        <taxon>Alphaproteobacteria</taxon>
        <taxon>Rhodobacterales</taxon>
        <taxon>Roseobacteraceae</taxon>
        <taxon>Jannaschia</taxon>
    </lineage>
</organism>
<dbReference type="RefSeq" id="WP_109566061.1">
    <property type="nucleotide sequence ID" value="NZ_QGDJ01000015.1"/>
</dbReference>
<proteinExistence type="predicted"/>
<evidence type="ECO:0000313" key="1">
    <source>
        <dbReference type="EMBL" id="PWJ12890.1"/>
    </source>
</evidence>
<reference evidence="1 3" key="2">
    <citation type="submission" date="2018-03" db="EMBL/GenBank/DDBJ databases">
        <title>Genomic Encyclopedia of Archaeal and Bacterial Type Strains, Phase II (KMG-II): from individual species to whole genera.</title>
        <authorList>
            <person name="Goeker M."/>
        </authorList>
    </citation>
    <scope>NUCLEOTIDE SEQUENCE [LARGE SCALE GENOMIC DNA]</scope>
    <source>
        <strain evidence="1 3">DSM 25227</strain>
    </source>
</reference>
<evidence type="ECO:0000313" key="4">
    <source>
        <dbReference type="Proteomes" id="UP000251571"/>
    </source>
</evidence>
<dbReference type="OrthoDB" id="7916272at2"/>
<reference evidence="2 4" key="1">
    <citation type="submission" date="2016-10" db="EMBL/GenBank/DDBJ databases">
        <authorList>
            <person name="Cai Z."/>
        </authorList>
    </citation>
    <scope>NUCLEOTIDE SEQUENCE [LARGE SCALE GENOMIC DNA]</scope>
    <source>
        <strain evidence="2 4">DSM 25227</strain>
    </source>
</reference>
<keyword evidence="3" id="KW-1185">Reference proteome</keyword>
<evidence type="ECO:0000313" key="2">
    <source>
        <dbReference type="EMBL" id="SSA50698.1"/>
    </source>
</evidence>
<dbReference type="EMBL" id="UETC01000015">
    <property type="protein sequence ID" value="SSA50698.1"/>
    <property type="molecule type" value="Genomic_DNA"/>
</dbReference>
<evidence type="ECO:0000313" key="3">
    <source>
        <dbReference type="Proteomes" id="UP000245839"/>
    </source>
</evidence>
<sequence>MTDKFSKHVTGLDSPASALQAVTPDDATDLPLASRAIAVAQAGDVRVTTVDGSIATIYVAAGMPFPVRVARIWATGTTATGIVALS</sequence>
<dbReference type="Proteomes" id="UP000245839">
    <property type="component" value="Unassembled WGS sequence"/>
</dbReference>
<dbReference type="EMBL" id="QGDJ01000015">
    <property type="protein sequence ID" value="PWJ12890.1"/>
    <property type="molecule type" value="Genomic_DNA"/>
</dbReference>
<name>A0A2Y9B5A5_9RHOB</name>
<accession>A0A2Y9B5A5</accession>
<dbReference type="Proteomes" id="UP000251571">
    <property type="component" value="Unassembled WGS sequence"/>
</dbReference>
<gene>
    <name evidence="1" type="ORF">BCF38_11526</name>
    <name evidence="2" type="ORF">SAMN05421539_11526</name>
</gene>
<dbReference type="AlphaFoldDB" id="A0A2Y9B5A5"/>
<protein>
    <submittedName>
        <fullName evidence="2">Uncharacterized protein</fullName>
    </submittedName>
</protein>